<evidence type="ECO:0000256" key="13">
    <source>
        <dbReference type="SAM" id="Phobius"/>
    </source>
</evidence>
<keyword evidence="11 13" id="KW-0472">Membrane</keyword>
<dbReference type="InterPro" id="IPR050640">
    <property type="entry name" value="Bact_2-comp_sensor_kinase"/>
</dbReference>
<dbReference type="SMART" id="SM00387">
    <property type="entry name" value="HATPase_c"/>
    <property type="match status" value="1"/>
</dbReference>
<evidence type="ECO:0000259" key="15">
    <source>
        <dbReference type="PROSITE" id="PS50885"/>
    </source>
</evidence>
<name>A0A9X4KJC5_9BACL</name>
<evidence type="ECO:0000259" key="14">
    <source>
        <dbReference type="PROSITE" id="PS50109"/>
    </source>
</evidence>
<evidence type="ECO:0000313" key="16">
    <source>
        <dbReference type="EMBL" id="MDG0790845.1"/>
    </source>
</evidence>
<dbReference type="GO" id="GO:0005524">
    <property type="term" value="F:ATP binding"/>
    <property type="evidence" value="ECO:0007669"/>
    <property type="project" value="UniProtKB-KW"/>
</dbReference>
<keyword evidence="4" id="KW-1003">Cell membrane</keyword>
<evidence type="ECO:0000256" key="10">
    <source>
        <dbReference type="ARBA" id="ARBA00023012"/>
    </source>
</evidence>
<evidence type="ECO:0000256" key="5">
    <source>
        <dbReference type="ARBA" id="ARBA00022553"/>
    </source>
</evidence>
<feature type="domain" description="HAMP" evidence="15">
    <location>
        <begin position="313"/>
        <end position="365"/>
    </location>
</feature>
<dbReference type="InterPro" id="IPR036890">
    <property type="entry name" value="HATPase_C_sf"/>
</dbReference>
<evidence type="ECO:0000256" key="7">
    <source>
        <dbReference type="ARBA" id="ARBA00022741"/>
    </source>
</evidence>
<gene>
    <name evidence="16" type="ORF">OMP38_08195</name>
</gene>
<feature type="transmembrane region" description="Helical" evidence="13">
    <location>
        <begin position="293"/>
        <end position="312"/>
    </location>
</feature>
<dbReference type="Proteomes" id="UP001153387">
    <property type="component" value="Unassembled WGS sequence"/>
</dbReference>
<evidence type="ECO:0000256" key="4">
    <source>
        <dbReference type="ARBA" id="ARBA00022475"/>
    </source>
</evidence>
<dbReference type="Gene3D" id="6.10.340.10">
    <property type="match status" value="1"/>
</dbReference>
<dbReference type="GO" id="GO:0000155">
    <property type="term" value="F:phosphorelay sensor kinase activity"/>
    <property type="evidence" value="ECO:0007669"/>
    <property type="project" value="InterPro"/>
</dbReference>
<dbReference type="EMBL" id="JAPDHZ010000002">
    <property type="protein sequence ID" value="MDG0790845.1"/>
    <property type="molecule type" value="Genomic_DNA"/>
</dbReference>
<feature type="domain" description="Histidine kinase" evidence="14">
    <location>
        <begin position="475"/>
        <end position="577"/>
    </location>
</feature>
<dbReference type="InterPro" id="IPR003660">
    <property type="entry name" value="HAMP_dom"/>
</dbReference>
<evidence type="ECO:0000256" key="3">
    <source>
        <dbReference type="ARBA" id="ARBA00012438"/>
    </source>
</evidence>
<keyword evidence="8 16" id="KW-0418">Kinase</keyword>
<comment type="subcellular location">
    <subcellularLocation>
        <location evidence="2">Cell membrane</location>
        <topology evidence="2">Multi-pass membrane protein</topology>
    </subcellularLocation>
</comment>
<keyword evidence="12" id="KW-0175">Coiled coil</keyword>
<keyword evidence="6" id="KW-0808">Transferase</keyword>
<dbReference type="InterPro" id="IPR004358">
    <property type="entry name" value="Sig_transdc_His_kin-like_C"/>
</dbReference>
<keyword evidence="7" id="KW-0547">Nucleotide-binding</keyword>
<evidence type="ECO:0000256" key="11">
    <source>
        <dbReference type="ARBA" id="ARBA00023136"/>
    </source>
</evidence>
<dbReference type="InterPro" id="IPR003594">
    <property type="entry name" value="HATPase_dom"/>
</dbReference>
<keyword evidence="9" id="KW-0067">ATP-binding</keyword>
<reference evidence="16 17" key="1">
    <citation type="submission" date="2022-10" db="EMBL/GenBank/DDBJ databases">
        <title>Comparative genomic analysis of Cohnella hashimotonis sp. nov., isolated from the International Space Station.</title>
        <authorList>
            <person name="Simpson A."/>
            <person name="Venkateswaran K."/>
        </authorList>
    </citation>
    <scope>NUCLEOTIDE SEQUENCE [LARGE SCALE GENOMIC DNA]</scope>
    <source>
        <strain evidence="16 17">DSM 18997</strain>
    </source>
</reference>
<evidence type="ECO:0000256" key="6">
    <source>
        <dbReference type="ARBA" id="ARBA00022679"/>
    </source>
</evidence>
<keyword evidence="17" id="KW-1185">Reference proteome</keyword>
<proteinExistence type="predicted"/>
<dbReference type="InterPro" id="IPR005467">
    <property type="entry name" value="His_kinase_dom"/>
</dbReference>
<dbReference type="PRINTS" id="PR00344">
    <property type="entry name" value="BCTRLSENSOR"/>
</dbReference>
<keyword evidence="10" id="KW-0902">Two-component regulatory system</keyword>
<dbReference type="PANTHER" id="PTHR34220:SF7">
    <property type="entry name" value="SENSOR HISTIDINE KINASE YPDA"/>
    <property type="match status" value="1"/>
</dbReference>
<dbReference type="InterPro" id="IPR010559">
    <property type="entry name" value="Sig_transdc_His_kin_internal"/>
</dbReference>
<evidence type="ECO:0000256" key="2">
    <source>
        <dbReference type="ARBA" id="ARBA00004651"/>
    </source>
</evidence>
<keyword evidence="5" id="KW-0597">Phosphoprotein</keyword>
<dbReference type="Pfam" id="PF02518">
    <property type="entry name" value="HATPase_c"/>
    <property type="match status" value="1"/>
</dbReference>
<dbReference type="EC" id="2.7.13.3" evidence="3"/>
<dbReference type="AlphaFoldDB" id="A0A9X4KJC5"/>
<sequence>MSRAVGSRLGRAIRLDTLRGRLSILLIVVTITPIVLIGFTSYYWMYKGQSEKIVANYQSMVDGQRAAIEKAAATLGSVSQLLVVDGGLGDDIIAYLTAADPVEKTELFRSIDKSLINIAYSNLIVNGLFFFMPDYPSAYQFESAPIKPDLPDTVLRPRPEDVLYRANQLMFLGPHPSALAGHDEPVLSLTRLVEYGAGRSYYMYLEADFGELLRPAGTEAKGAPLNVLTQADGTVMYSDLPEGAEVGQHLDPQSEGLNTFKRFESAGGGGWRLYSLVGLDDFRRELRQWQRQFLLVAALSILVTILAASYIWRMVYHPIQRMNRAIRRFSHDPSAKTAIATKLQEFDMLFASFQSMRERIIDLILEVERKEKRRSELEVEKLMSQINPHFLHNSLNTIQWLAKANGQDEIYNLVKVFTRVLHYNLGKGSMVVTVRDEIVALRDYIELQNVRYDHRFNVSIDCDPRLGETPIPRFVLQPLVENSLYHGLLSEQGDIRVTIRKEGGERLDITVADDGKGMTEARMNELLEGGGRGQGLGIGLQYVKKMLDVHYGGAARLEIDSEPDKGTRIRILVPIRPEGGVLDD</sequence>
<organism evidence="16 17">
    <name type="scientific">Cohnella ginsengisoli</name>
    <dbReference type="NCBI Taxonomy" id="425004"/>
    <lineage>
        <taxon>Bacteria</taxon>
        <taxon>Bacillati</taxon>
        <taxon>Bacillota</taxon>
        <taxon>Bacilli</taxon>
        <taxon>Bacillales</taxon>
        <taxon>Paenibacillaceae</taxon>
        <taxon>Cohnella</taxon>
    </lineage>
</organism>
<keyword evidence="13" id="KW-1133">Transmembrane helix</keyword>
<accession>A0A9X4KJC5</accession>
<evidence type="ECO:0000256" key="8">
    <source>
        <dbReference type="ARBA" id="ARBA00022777"/>
    </source>
</evidence>
<evidence type="ECO:0000313" key="17">
    <source>
        <dbReference type="Proteomes" id="UP001153387"/>
    </source>
</evidence>
<evidence type="ECO:0000256" key="12">
    <source>
        <dbReference type="SAM" id="Coils"/>
    </source>
</evidence>
<evidence type="ECO:0000256" key="9">
    <source>
        <dbReference type="ARBA" id="ARBA00022840"/>
    </source>
</evidence>
<dbReference type="PANTHER" id="PTHR34220">
    <property type="entry name" value="SENSOR HISTIDINE KINASE YPDA"/>
    <property type="match status" value="1"/>
</dbReference>
<comment type="catalytic activity">
    <reaction evidence="1">
        <text>ATP + protein L-histidine = ADP + protein N-phospho-L-histidine.</text>
        <dbReference type="EC" id="2.7.13.3"/>
    </reaction>
</comment>
<dbReference type="PROSITE" id="PS50109">
    <property type="entry name" value="HIS_KIN"/>
    <property type="match status" value="1"/>
</dbReference>
<feature type="coiled-coil region" evidence="12">
    <location>
        <begin position="353"/>
        <end position="385"/>
    </location>
</feature>
<dbReference type="Pfam" id="PF06580">
    <property type="entry name" value="His_kinase"/>
    <property type="match status" value="1"/>
</dbReference>
<evidence type="ECO:0000256" key="1">
    <source>
        <dbReference type="ARBA" id="ARBA00000085"/>
    </source>
</evidence>
<dbReference type="GO" id="GO:0005886">
    <property type="term" value="C:plasma membrane"/>
    <property type="evidence" value="ECO:0007669"/>
    <property type="project" value="UniProtKB-SubCell"/>
</dbReference>
<keyword evidence="13" id="KW-0812">Transmembrane</keyword>
<dbReference type="Gene3D" id="3.30.565.10">
    <property type="entry name" value="Histidine kinase-like ATPase, C-terminal domain"/>
    <property type="match status" value="1"/>
</dbReference>
<dbReference type="RefSeq" id="WP_277564636.1">
    <property type="nucleotide sequence ID" value="NZ_JAPDHZ010000002.1"/>
</dbReference>
<protein>
    <recommendedName>
        <fullName evidence="3">histidine kinase</fullName>
        <ecNumber evidence="3">2.7.13.3</ecNumber>
    </recommendedName>
</protein>
<dbReference type="SUPFAM" id="SSF55874">
    <property type="entry name" value="ATPase domain of HSP90 chaperone/DNA topoisomerase II/histidine kinase"/>
    <property type="match status" value="1"/>
</dbReference>
<dbReference type="PROSITE" id="PS50885">
    <property type="entry name" value="HAMP"/>
    <property type="match status" value="1"/>
</dbReference>
<comment type="caution">
    <text evidence="16">The sequence shown here is derived from an EMBL/GenBank/DDBJ whole genome shotgun (WGS) entry which is preliminary data.</text>
</comment>
<feature type="transmembrane region" description="Helical" evidence="13">
    <location>
        <begin position="21"/>
        <end position="44"/>
    </location>
</feature>